<sequence length="122" mass="13466">MTAADAGLPELGDVVTWPQAVVAVVVIFALVMWPNIVTMITSRRTARRLENVEAKTEVAAHEVRPNSGGSMADAVNRIEAGQKRTESKLDQHLTEASEHNARVDARLDRLERRGWLSRLLGL</sequence>
<protein>
    <submittedName>
        <fullName evidence="2">Uncharacterized protein</fullName>
    </submittedName>
</protein>
<keyword evidence="1" id="KW-0472">Membrane</keyword>
<feature type="transmembrane region" description="Helical" evidence="1">
    <location>
        <begin position="20"/>
        <end position="40"/>
    </location>
</feature>
<evidence type="ECO:0000313" key="2">
    <source>
        <dbReference type="EMBL" id="KON72610.1"/>
    </source>
</evidence>
<accession>A0A0M0F4V8</accession>
<keyword evidence="3" id="KW-1185">Reference proteome</keyword>
<dbReference type="PATRIC" id="fig|1350482.3.peg.3130"/>
<evidence type="ECO:0000256" key="1">
    <source>
        <dbReference type="SAM" id="Phobius"/>
    </source>
</evidence>
<dbReference type="EMBL" id="ATNL01000011">
    <property type="protein sequence ID" value="KON72610.1"/>
    <property type="molecule type" value="Genomic_DNA"/>
</dbReference>
<gene>
    <name evidence="2" type="ORF">M768_13970</name>
</gene>
<dbReference type="AlphaFoldDB" id="A0A0M0F4V8"/>
<dbReference type="RefSeq" id="WP_053371124.1">
    <property type="nucleotide sequence ID" value="NZ_KQ435292.1"/>
</dbReference>
<keyword evidence="1" id="KW-1133">Transmembrane helix</keyword>
<dbReference type="Proteomes" id="UP000037387">
    <property type="component" value="Unassembled WGS sequence"/>
</dbReference>
<reference evidence="2 3" key="1">
    <citation type="journal article" date="2015" name="Sci. Rep.">
        <title>Functional and structural properties of a novel cellulosome-like multienzyme complex: efficient glycoside hydrolysis of water-insoluble 7-xylosyl-10-deacetylpaclitaxel.</title>
        <authorList>
            <person name="Dou T.Y."/>
            <person name="Luan H.W."/>
            <person name="Ge G.B."/>
            <person name="Dong M.M."/>
            <person name="Zou H.F."/>
            <person name="He Y.Q."/>
            <person name="Cui P."/>
            <person name="Wang J.Y."/>
            <person name="Hao D.C."/>
            <person name="Yang S.L."/>
            <person name="Yang L."/>
        </authorList>
    </citation>
    <scope>NUCLEOTIDE SEQUENCE [LARGE SCALE GENOMIC DNA]</scope>
    <source>
        <strain evidence="2 3">F16</strain>
    </source>
</reference>
<proteinExistence type="predicted"/>
<organism evidence="2 3">
    <name type="scientific">Cellulosimicrobium cellulans F16</name>
    <dbReference type="NCBI Taxonomy" id="1350482"/>
    <lineage>
        <taxon>Bacteria</taxon>
        <taxon>Bacillati</taxon>
        <taxon>Actinomycetota</taxon>
        <taxon>Actinomycetes</taxon>
        <taxon>Micrococcales</taxon>
        <taxon>Promicromonosporaceae</taxon>
        <taxon>Cellulosimicrobium</taxon>
    </lineage>
</organism>
<comment type="caution">
    <text evidence="2">The sequence shown here is derived from an EMBL/GenBank/DDBJ whole genome shotgun (WGS) entry which is preliminary data.</text>
</comment>
<name>A0A0M0F4V8_CELCE</name>
<evidence type="ECO:0000313" key="3">
    <source>
        <dbReference type="Proteomes" id="UP000037387"/>
    </source>
</evidence>
<keyword evidence="1" id="KW-0812">Transmembrane</keyword>